<evidence type="ECO:0008006" key="4">
    <source>
        <dbReference type="Google" id="ProtNLM"/>
    </source>
</evidence>
<dbReference type="Proteomes" id="UP000197138">
    <property type="component" value="Unassembled WGS sequence"/>
</dbReference>
<proteinExistence type="predicted"/>
<protein>
    <recommendedName>
        <fullName evidence="4">Transmembrane protein</fullName>
    </recommendedName>
</protein>
<name>A0A218XS83_PUNGR</name>
<keyword evidence="1" id="KW-1133">Transmembrane helix</keyword>
<sequence length="203" mass="22570">MLCNFAELACSCFLPPCRVCSPVRVYFHVSNVPLSCWLVPLANLPGLLSRASLLSCFASSPSLLPRASCNLAASAHSHEFTFMLRKFIEPARSCHLQPCRVCLPVRVYFHPSQVRRAFWLVLVATLPGLLTSASLLSCFVSSPNVLARTSCHVAGSARLWEFTFTFSKFAKPAPPCEFTFELRKFAESARSCFLRPYRVCSPV</sequence>
<keyword evidence="1" id="KW-0812">Transmembrane</keyword>
<organism evidence="2 3">
    <name type="scientific">Punica granatum</name>
    <name type="common">Pomegranate</name>
    <dbReference type="NCBI Taxonomy" id="22663"/>
    <lineage>
        <taxon>Eukaryota</taxon>
        <taxon>Viridiplantae</taxon>
        <taxon>Streptophyta</taxon>
        <taxon>Embryophyta</taxon>
        <taxon>Tracheophyta</taxon>
        <taxon>Spermatophyta</taxon>
        <taxon>Magnoliopsida</taxon>
        <taxon>eudicotyledons</taxon>
        <taxon>Gunneridae</taxon>
        <taxon>Pentapetalae</taxon>
        <taxon>rosids</taxon>
        <taxon>malvids</taxon>
        <taxon>Myrtales</taxon>
        <taxon>Lythraceae</taxon>
        <taxon>Punica</taxon>
    </lineage>
</organism>
<feature type="transmembrane region" description="Helical" evidence="1">
    <location>
        <begin position="117"/>
        <end position="140"/>
    </location>
</feature>
<comment type="caution">
    <text evidence="2">The sequence shown here is derived from an EMBL/GenBank/DDBJ whole genome shotgun (WGS) entry which is preliminary data.</text>
</comment>
<keyword evidence="1" id="KW-0472">Membrane</keyword>
<reference evidence="3" key="1">
    <citation type="journal article" date="2017" name="Plant J.">
        <title>The pomegranate (Punica granatum L.) genome and the genomics of punicalagin biosynthesis.</title>
        <authorList>
            <person name="Qin G."/>
            <person name="Xu C."/>
            <person name="Ming R."/>
            <person name="Tang H."/>
            <person name="Guyot R."/>
            <person name="Kramer E.M."/>
            <person name="Hu Y."/>
            <person name="Yi X."/>
            <person name="Qi Y."/>
            <person name="Xu X."/>
            <person name="Gao Z."/>
            <person name="Pan H."/>
            <person name="Jian J."/>
            <person name="Tian Y."/>
            <person name="Yue Z."/>
            <person name="Xu Y."/>
        </authorList>
    </citation>
    <scope>NUCLEOTIDE SEQUENCE [LARGE SCALE GENOMIC DNA]</scope>
    <source>
        <strain evidence="3">cv. Dabenzi</strain>
    </source>
</reference>
<evidence type="ECO:0000313" key="3">
    <source>
        <dbReference type="Proteomes" id="UP000197138"/>
    </source>
</evidence>
<gene>
    <name evidence="2" type="ORF">CDL15_Pgr002557</name>
</gene>
<dbReference type="AlphaFoldDB" id="A0A218XS83"/>
<evidence type="ECO:0000256" key="1">
    <source>
        <dbReference type="SAM" id="Phobius"/>
    </source>
</evidence>
<evidence type="ECO:0000313" key="2">
    <source>
        <dbReference type="EMBL" id="OWM87132.1"/>
    </source>
</evidence>
<dbReference type="EMBL" id="MTKT01000841">
    <property type="protein sequence ID" value="OWM87132.1"/>
    <property type="molecule type" value="Genomic_DNA"/>
</dbReference>
<accession>A0A218XS83</accession>